<dbReference type="Proteomes" id="UP001293254">
    <property type="component" value="Unassembled WGS sequence"/>
</dbReference>
<dbReference type="EMBL" id="JACGWO010000004">
    <property type="protein sequence ID" value="KAK4428827.1"/>
    <property type="molecule type" value="Genomic_DNA"/>
</dbReference>
<gene>
    <name evidence="1" type="ORF">Salat_1182600</name>
</gene>
<evidence type="ECO:0000313" key="2">
    <source>
        <dbReference type="Proteomes" id="UP001293254"/>
    </source>
</evidence>
<reference evidence="1" key="1">
    <citation type="submission" date="2020-06" db="EMBL/GenBank/DDBJ databases">
        <authorList>
            <person name="Li T."/>
            <person name="Hu X."/>
            <person name="Zhang T."/>
            <person name="Song X."/>
            <person name="Zhang H."/>
            <person name="Dai N."/>
            <person name="Sheng W."/>
            <person name="Hou X."/>
            <person name="Wei L."/>
        </authorList>
    </citation>
    <scope>NUCLEOTIDE SEQUENCE</scope>
    <source>
        <strain evidence="1">3651</strain>
        <tissue evidence="1">Leaf</tissue>
    </source>
</reference>
<protein>
    <submittedName>
        <fullName evidence="1">Uncharacterized protein</fullName>
    </submittedName>
</protein>
<name>A0AAE1YF00_9LAMI</name>
<keyword evidence="2" id="KW-1185">Reference proteome</keyword>
<evidence type="ECO:0000313" key="1">
    <source>
        <dbReference type="EMBL" id="KAK4428827.1"/>
    </source>
</evidence>
<sequence>MQPHAFGAVQQLKIYATSRLWSRMHEEVMEALAIYGDELLMSCSHWVDYDASEPSWQSPVSKLVDLYKESLEEWSKEAVELEGVIKAFELPMKVYEVAKRSNTITVLELGKSHSRLLHDDEGETLKLKGVYIHSLPRGLFPPSGPSRCTNIPGRGGDRGGGGGGCPIKVIHFAGGGLSGGGGRGCAAYHRFMVTKKKKS</sequence>
<organism evidence="1 2">
    <name type="scientific">Sesamum alatum</name>
    <dbReference type="NCBI Taxonomy" id="300844"/>
    <lineage>
        <taxon>Eukaryota</taxon>
        <taxon>Viridiplantae</taxon>
        <taxon>Streptophyta</taxon>
        <taxon>Embryophyta</taxon>
        <taxon>Tracheophyta</taxon>
        <taxon>Spermatophyta</taxon>
        <taxon>Magnoliopsida</taxon>
        <taxon>eudicotyledons</taxon>
        <taxon>Gunneridae</taxon>
        <taxon>Pentapetalae</taxon>
        <taxon>asterids</taxon>
        <taxon>lamiids</taxon>
        <taxon>Lamiales</taxon>
        <taxon>Pedaliaceae</taxon>
        <taxon>Sesamum</taxon>
    </lineage>
</organism>
<proteinExistence type="predicted"/>
<reference evidence="1" key="2">
    <citation type="journal article" date="2024" name="Plant">
        <title>Genomic evolution and insights into agronomic trait innovations of Sesamum species.</title>
        <authorList>
            <person name="Miao H."/>
            <person name="Wang L."/>
            <person name="Qu L."/>
            <person name="Liu H."/>
            <person name="Sun Y."/>
            <person name="Le M."/>
            <person name="Wang Q."/>
            <person name="Wei S."/>
            <person name="Zheng Y."/>
            <person name="Lin W."/>
            <person name="Duan Y."/>
            <person name="Cao H."/>
            <person name="Xiong S."/>
            <person name="Wang X."/>
            <person name="Wei L."/>
            <person name="Li C."/>
            <person name="Ma Q."/>
            <person name="Ju M."/>
            <person name="Zhao R."/>
            <person name="Li G."/>
            <person name="Mu C."/>
            <person name="Tian Q."/>
            <person name="Mei H."/>
            <person name="Zhang T."/>
            <person name="Gao T."/>
            <person name="Zhang H."/>
        </authorList>
    </citation>
    <scope>NUCLEOTIDE SEQUENCE</scope>
    <source>
        <strain evidence="1">3651</strain>
    </source>
</reference>
<accession>A0AAE1YF00</accession>
<dbReference type="AlphaFoldDB" id="A0AAE1YF00"/>
<comment type="caution">
    <text evidence="1">The sequence shown here is derived from an EMBL/GenBank/DDBJ whole genome shotgun (WGS) entry which is preliminary data.</text>
</comment>